<evidence type="ECO:0000256" key="4">
    <source>
        <dbReference type="SAM" id="SignalP"/>
    </source>
</evidence>
<evidence type="ECO:0000313" key="6">
    <source>
        <dbReference type="EMBL" id="MBS3019923.1"/>
    </source>
</evidence>
<proteinExistence type="predicted"/>
<dbReference type="InterPro" id="IPR008707">
    <property type="entry name" value="B-propeller_PilY1"/>
</dbReference>
<keyword evidence="4" id="KW-0732">Signal</keyword>
<keyword evidence="1" id="KW-0479">Metal-binding</keyword>
<dbReference type="InterPro" id="IPR036465">
    <property type="entry name" value="vWFA_dom_sf"/>
</dbReference>
<keyword evidence="2" id="KW-0106">Calcium</keyword>
<evidence type="ECO:0000256" key="3">
    <source>
        <dbReference type="SAM" id="MobiDB-lite"/>
    </source>
</evidence>
<dbReference type="Gene3D" id="3.40.50.410">
    <property type="entry name" value="von Willebrand factor, type A domain"/>
    <property type="match status" value="1"/>
</dbReference>
<organism evidence="6 7">
    <name type="scientific">Comamonas brasiliensis</name>
    <dbReference type="NCBI Taxonomy" id="1812482"/>
    <lineage>
        <taxon>Bacteria</taxon>
        <taxon>Pseudomonadati</taxon>
        <taxon>Pseudomonadota</taxon>
        <taxon>Betaproteobacteria</taxon>
        <taxon>Burkholderiales</taxon>
        <taxon>Comamonadaceae</taxon>
        <taxon>Comamonas</taxon>
    </lineage>
</organism>
<name>A0ABS5LTT8_9BURK</name>
<accession>A0ABS5LTT8</accession>
<reference evidence="6 7" key="1">
    <citation type="submission" date="2020-03" db="EMBL/GenBank/DDBJ databases">
        <title>The role of nitrogen metabolism on polyethylene biodegradation.</title>
        <authorList>
            <person name="Peixoto J."/>
            <person name="Vizzotto C.S."/>
            <person name="Ramos A."/>
            <person name="Alves G."/>
            <person name="Steindorff A."/>
            <person name="Kruger R."/>
        </authorList>
    </citation>
    <scope>NUCLEOTIDE SEQUENCE [LARGE SCALE GENOMIC DNA]</scope>
    <source>
        <strain evidence="6 7">PE63</strain>
    </source>
</reference>
<protein>
    <submittedName>
        <fullName evidence="6">Type IV pilus biogenesis factor PilY1</fullName>
    </submittedName>
</protein>
<keyword evidence="7" id="KW-1185">Reference proteome</keyword>
<sequence>MKRKIIIKNLAYSLAAAGLATHIYTNAAPLNFATYPAGSASIEPAPNVIISVDDSGSMGDSGISALKTALKDTFAASNIPDKRLRIAWQSMNRCNGIPSNSTSCGSRNSMKVLEGTHRTNFLTWVDTLTAKDGTPSHQMVRNAGDYLKNTPLNSDSPWAEVPGTRLGNVLSCRKSFHIFMTDGGWNSSTSNTNTNIDGDRNLTGYKTISPGNIDGTNATFADQKSYVASSTQTKIYSDLWGSTSQTCSNRTSCSTDGINTLADLSFYYWATDLRDDIPNQVKPIIKKSGSEIFKNSRNQNIEIEEYWNPKNNPATWQSLTTYTIGFNSAATWTGTPTWGGDTFSGDYSKLITGDLSWPSPLCKSDNTPSDTGTFSCDGVYNRTSGYNANENNRKKELWHMAINGRGKFIPASTSDDLKNAFKDIVSNIIEDTSQPLTGYASSSSSISTQDAKLYTATYDASGWKGAIYSQIAATDTGVLSANSAWGNNINNRLPTTADKLDARTGQIASRLVLTTNGSSGISFNYANLSDAQKSSLTTSLGANATTANKTSLGTAIADFIRGDITNNGGTVQNFNFRTRNSIQGDIVNSAIWYTGSPSQGYNQSGYSAFAARYKTRIPMLYVGGNDGMLHGFSAIDGQEKISYIPEGIIARLPQLANSSYTHQYYVDGSAFTGDIVVNSTSSDLADRWRTMLVGSLGAGGKGYFVLDVTQPGSTVNNGYASNFSTANAGSIVVLDKTATTDADIGYIFSTPVVSEYSPQISTQIVKMNNDRWAVVMGNGINSANERPVLLVQYLDGQKELVKITAASSGANASSNGLSAPRLVDLNGDGTPDIIYAGDLRGNLWKFDLSSSNPQNWGIAFSGQPLFTASYTANNATTLQPITTAPLVRVSESTAGLMVAFGTGINVTEGDRTDASVQSFYSVIDNTRYKLCAADQTSCTAGKVIIDTNAATPTVVAKSNLVARTFSNTATAGTGNSQGQNFWGMGTQSELNYLNSKGWYFNFPETGERVLRNPKFYSAASNIIDILSDVPASGGNVEGETCEPTSTPAKAWRSLLGIEFGLKPTQQLLDTNGDGLYNSADGGTNRTSSSSREISLGTRAGKINIGTQQTSNTGKLSNPVTSLNWRQLQ</sequence>
<feature type="chain" id="PRO_5045717960" evidence="4">
    <location>
        <begin position="28"/>
        <end position="1128"/>
    </location>
</feature>
<dbReference type="RefSeq" id="WP_249334388.1">
    <property type="nucleotide sequence ID" value="NZ_JAANES010000003.1"/>
</dbReference>
<dbReference type="SUPFAM" id="SSF53300">
    <property type="entry name" value="vWA-like"/>
    <property type="match status" value="1"/>
</dbReference>
<feature type="signal peptide" evidence="4">
    <location>
        <begin position="1"/>
        <end position="27"/>
    </location>
</feature>
<feature type="compositionally biased region" description="Polar residues" evidence="3">
    <location>
        <begin position="1104"/>
        <end position="1128"/>
    </location>
</feature>
<evidence type="ECO:0000256" key="1">
    <source>
        <dbReference type="ARBA" id="ARBA00022723"/>
    </source>
</evidence>
<evidence type="ECO:0000259" key="5">
    <source>
        <dbReference type="Pfam" id="PF05567"/>
    </source>
</evidence>
<dbReference type="EMBL" id="JAANES010000003">
    <property type="protein sequence ID" value="MBS3019923.1"/>
    <property type="molecule type" value="Genomic_DNA"/>
</dbReference>
<comment type="caution">
    <text evidence="6">The sequence shown here is derived from an EMBL/GenBank/DDBJ whole genome shotgun (WGS) entry which is preliminary data.</text>
</comment>
<evidence type="ECO:0000313" key="7">
    <source>
        <dbReference type="Proteomes" id="UP001647436"/>
    </source>
</evidence>
<feature type="domain" description="PilY1 beta-propeller" evidence="5">
    <location>
        <begin position="584"/>
        <end position="942"/>
    </location>
</feature>
<evidence type="ECO:0000256" key="2">
    <source>
        <dbReference type="ARBA" id="ARBA00022837"/>
    </source>
</evidence>
<gene>
    <name evidence="6" type="primary">pilY1</name>
    <name evidence="6" type="ORF">DJFAAGMI_02677</name>
</gene>
<dbReference type="Pfam" id="PF05567">
    <property type="entry name" value="T4P_PilY1"/>
    <property type="match status" value="1"/>
</dbReference>
<feature type="region of interest" description="Disordered" evidence="3">
    <location>
        <begin position="1072"/>
        <end position="1128"/>
    </location>
</feature>
<feature type="compositionally biased region" description="Polar residues" evidence="3">
    <location>
        <begin position="1080"/>
        <end position="1092"/>
    </location>
</feature>
<dbReference type="Proteomes" id="UP001647436">
    <property type="component" value="Unassembled WGS sequence"/>
</dbReference>